<sequence length="179" mass="19661">MTARQAAALAAFVRLARHPLLRPGKPVLAGTFPLGLDVRGSDLDVIVHAPDPARFAGRLARTFGHRPGFRMRLRNLDGRPALVARFLESGFPVEVVVQARPERAGRAVRHLLVEARLLRLGGAGLRRCVRALKIRGVKTEPAFARCLGLEENPYEALLDLEGRTDAELTRAVRQARAVE</sequence>
<evidence type="ECO:0000313" key="1">
    <source>
        <dbReference type="EMBL" id="HGY10304.1"/>
    </source>
</evidence>
<organism evidence="1">
    <name type="scientific">Oceanithermus profundus</name>
    <dbReference type="NCBI Taxonomy" id="187137"/>
    <lineage>
        <taxon>Bacteria</taxon>
        <taxon>Thermotogati</taxon>
        <taxon>Deinococcota</taxon>
        <taxon>Deinococci</taxon>
        <taxon>Thermales</taxon>
        <taxon>Thermaceae</taxon>
        <taxon>Oceanithermus</taxon>
    </lineage>
</organism>
<dbReference type="EMBL" id="DRPZ01000243">
    <property type="protein sequence ID" value="HGY10304.1"/>
    <property type="molecule type" value="Genomic_DNA"/>
</dbReference>
<accession>A0A7C4VDH6</accession>
<protein>
    <submittedName>
        <fullName evidence="1">DUF4269 domain-containing protein</fullName>
    </submittedName>
</protein>
<name>A0A7C4VDH6_9DEIN</name>
<dbReference type="Proteomes" id="UP000885759">
    <property type="component" value="Unassembled WGS sequence"/>
</dbReference>
<proteinExistence type="predicted"/>
<gene>
    <name evidence="1" type="ORF">ENK37_09705</name>
</gene>
<dbReference type="AlphaFoldDB" id="A0A7C4VDH6"/>
<dbReference type="InterPro" id="IPR025365">
    <property type="entry name" value="DUF4269"/>
</dbReference>
<dbReference type="Pfam" id="PF14091">
    <property type="entry name" value="DUF4269"/>
    <property type="match status" value="1"/>
</dbReference>
<reference evidence="1" key="1">
    <citation type="journal article" date="2020" name="mSystems">
        <title>Genome- and Community-Level Interaction Insights into Carbon Utilization and Element Cycling Functions of Hydrothermarchaeota in Hydrothermal Sediment.</title>
        <authorList>
            <person name="Zhou Z."/>
            <person name="Liu Y."/>
            <person name="Xu W."/>
            <person name="Pan J."/>
            <person name="Luo Z.H."/>
            <person name="Li M."/>
        </authorList>
    </citation>
    <scope>NUCLEOTIDE SEQUENCE [LARGE SCALE GENOMIC DNA]</scope>
    <source>
        <strain evidence="1">HyVt-570</strain>
    </source>
</reference>
<comment type="caution">
    <text evidence="1">The sequence shown here is derived from an EMBL/GenBank/DDBJ whole genome shotgun (WGS) entry which is preliminary data.</text>
</comment>